<keyword evidence="6" id="KW-0269">Exonuclease</keyword>
<dbReference type="Pfam" id="PF00622">
    <property type="entry name" value="SPRY"/>
    <property type="match status" value="1"/>
</dbReference>
<dbReference type="OrthoDB" id="1191041at2759"/>
<dbReference type="eggNOG" id="KOG0349">
    <property type="taxonomic scope" value="Eukaryota"/>
</dbReference>
<evidence type="ECO:0000259" key="13">
    <source>
        <dbReference type="PROSITE" id="PS51195"/>
    </source>
</evidence>
<dbReference type="Gene3D" id="2.60.120.920">
    <property type="match status" value="1"/>
</dbReference>
<dbReference type="InterPro" id="IPR014001">
    <property type="entry name" value="Helicase_ATP-bd"/>
</dbReference>
<comment type="caution">
    <text evidence="14">The sequence shown here is derived from an EMBL/GenBank/DDBJ whole genome shotgun (WGS) entry which is preliminary data.</text>
</comment>
<evidence type="ECO:0000256" key="1">
    <source>
        <dbReference type="ARBA" id="ARBA00008765"/>
    </source>
</evidence>
<keyword evidence="4" id="KW-0378">Hydrolase</keyword>
<dbReference type="PROSITE" id="PS51192">
    <property type="entry name" value="HELICASE_ATP_BIND_1"/>
    <property type="match status" value="1"/>
</dbReference>
<feature type="short sequence motif" description="Q motif" evidence="9">
    <location>
        <begin position="2"/>
        <end position="30"/>
    </location>
</feature>
<evidence type="ECO:0000256" key="8">
    <source>
        <dbReference type="ARBA" id="ARBA00032348"/>
    </source>
</evidence>
<dbReference type="EMBL" id="AFNH02000482">
    <property type="protein sequence ID" value="EZG68162.1"/>
    <property type="molecule type" value="Genomic_DNA"/>
</dbReference>
<organism evidence="14 15">
    <name type="scientific">Gregarina niphandrodes</name>
    <name type="common">Septate eugregarine</name>
    <dbReference type="NCBI Taxonomy" id="110365"/>
    <lineage>
        <taxon>Eukaryota</taxon>
        <taxon>Sar</taxon>
        <taxon>Alveolata</taxon>
        <taxon>Apicomplexa</taxon>
        <taxon>Conoidasida</taxon>
        <taxon>Gregarinasina</taxon>
        <taxon>Eugregarinorida</taxon>
        <taxon>Gregarinidae</taxon>
        <taxon>Gregarina</taxon>
    </lineage>
</organism>
<feature type="domain" description="B30.2/SPRY" evidence="10">
    <location>
        <begin position="66"/>
        <end position="268"/>
    </location>
</feature>
<feature type="domain" description="Helicase C-terminal" evidence="12">
    <location>
        <begin position="496"/>
        <end position="693"/>
    </location>
</feature>
<keyword evidence="2" id="KW-0540">Nuclease</keyword>
<feature type="domain" description="Helicase ATP-binding" evidence="11">
    <location>
        <begin position="270"/>
        <end position="413"/>
    </location>
</feature>
<proteinExistence type="inferred from homology"/>
<sequence>MSAFEELGICPEIIRAVEEEGWLLPTAIQQEVIPNILTGRDVCAAAETGSGKTGAFGMPCCQIVHELLVKGCASDMGEVPAATVSTRLQPDINDKDPQVLFTQEGGEIRCDNDARWQGIRCNPPIASGKYCFEATLLTEGLTRIGISTAGATLDLGCDSHSWGFGSTGKKSYNRTFDTYGRPFRQGDTISVLIDKTGNTVEWAINGERQGVAFGIVKDRAVKAHVCGKGAHVKISGEDLLYTFEGYAPINSVRSEDLGIAGNASGPPDDERSPICVILEPTRDLAQQTYACILQYSKYLSSPDIRALLCTGGRGNDHEIVDKLRKGVDVVVGTLRAITHLSLKGDLCLNKLRFLILDEGDELLKNDDREFVSKIQQRAMASVGRRVQTLFVSATLHDKKVRGMIENLTHDAVWVDLKGRPHVPDSVRACLYVIDANHPERYELLLKSVKLKDGTTLLDREPPTDGVHANEAARFSGSPEGKKSQINKSLKPRIAVAIADTLKMPSCLIFCRTNVDCTNMETYLNSLGAAKGAANGERFRGKREGGKENPYSCVVLAGMRDQREREQNLAHFKEGDVRFLICTDVAARGIDIPALPFMIMMNIPDDIDQWFHRAGRVGRAQILGLAITLACTEKEKVWYHANCRNKGVGCTKTNLVSDGGCCIWYDDPNYKESLEDLLEVPLPVMTPDTLFAPGILDTNQSSSDPDLYIKIENHITPSPTNTAAAFGQSAPADSASQPRYNLLPAAQELSNLEEHLQNMYLKIAPTPKKIRS</sequence>
<keyword evidence="3" id="KW-0547">Nucleotide-binding</keyword>
<name>A0A023B7Z1_GRENI</name>
<dbReference type="CDD" id="cd18787">
    <property type="entry name" value="SF2_C_DEAD"/>
    <property type="match status" value="1"/>
</dbReference>
<dbReference type="GO" id="GO:0003676">
    <property type="term" value="F:nucleic acid binding"/>
    <property type="evidence" value="ECO:0007669"/>
    <property type="project" value="InterPro"/>
</dbReference>
<evidence type="ECO:0000256" key="5">
    <source>
        <dbReference type="ARBA" id="ARBA00022806"/>
    </source>
</evidence>
<evidence type="ECO:0000256" key="6">
    <source>
        <dbReference type="ARBA" id="ARBA00022839"/>
    </source>
</evidence>
<evidence type="ECO:0000256" key="4">
    <source>
        <dbReference type="ARBA" id="ARBA00022801"/>
    </source>
</evidence>
<evidence type="ECO:0000313" key="15">
    <source>
        <dbReference type="Proteomes" id="UP000019763"/>
    </source>
</evidence>
<dbReference type="GO" id="GO:0003724">
    <property type="term" value="F:RNA helicase activity"/>
    <property type="evidence" value="ECO:0007669"/>
    <property type="project" value="InterPro"/>
</dbReference>
<keyword evidence="7" id="KW-0067">ATP-binding</keyword>
<evidence type="ECO:0000256" key="7">
    <source>
        <dbReference type="ARBA" id="ARBA00022840"/>
    </source>
</evidence>
<evidence type="ECO:0000313" key="14">
    <source>
        <dbReference type="EMBL" id="EZG68162.1"/>
    </source>
</evidence>
<dbReference type="AlphaFoldDB" id="A0A023B7Z1"/>
<feature type="domain" description="DEAD-box RNA helicase Q" evidence="13">
    <location>
        <begin position="2"/>
        <end position="30"/>
    </location>
</feature>
<dbReference type="InterPro" id="IPR050079">
    <property type="entry name" value="DEAD_box_RNA_helicase"/>
</dbReference>
<dbReference type="RefSeq" id="XP_011130056.1">
    <property type="nucleotide sequence ID" value="XM_011131754.1"/>
</dbReference>
<dbReference type="OMA" id="KRQQVKF"/>
<evidence type="ECO:0000256" key="3">
    <source>
        <dbReference type="ARBA" id="ARBA00022741"/>
    </source>
</evidence>
<dbReference type="InterPro" id="IPR014014">
    <property type="entry name" value="RNA_helicase_DEAD_Q_motif"/>
</dbReference>
<dbReference type="Proteomes" id="UP000019763">
    <property type="component" value="Unassembled WGS sequence"/>
</dbReference>
<dbReference type="SMART" id="SM00449">
    <property type="entry name" value="SPRY"/>
    <property type="match status" value="1"/>
</dbReference>
<dbReference type="SUPFAM" id="SSF52540">
    <property type="entry name" value="P-loop containing nucleoside triphosphate hydrolases"/>
    <property type="match status" value="2"/>
</dbReference>
<dbReference type="GO" id="GO:0005524">
    <property type="term" value="F:ATP binding"/>
    <property type="evidence" value="ECO:0007669"/>
    <property type="project" value="UniProtKB-KW"/>
</dbReference>
<dbReference type="SUPFAM" id="SSF49899">
    <property type="entry name" value="Concanavalin A-like lectins/glucanases"/>
    <property type="match status" value="1"/>
</dbReference>
<keyword evidence="15" id="KW-1185">Reference proteome</keyword>
<dbReference type="VEuPathDB" id="CryptoDB:GNI_063820"/>
<dbReference type="InterPro" id="IPR027417">
    <property type="entry name" value="P-loop_NTPase"/>
</dbReference>
<reference evidence="14" key="1">
    <citation type="submission" date="2013-12" db="EMBL/GenBank/DDBJ databases">
        <authorList>
            <person name="Omoto C.K."/>
            <person name="Sibley D."/>
            <person name="Venepally P."/>
            <person name="Hadjithomas M."/>
            <person name="Karamycheva S."/>
            <person name="Brunk B."/>
            <person name="Roos D."/>
            <person name="Caler E."/>
            <person name="Lorenzi H."/>
        </authorList>
    </citation>
    <scope>NUCLEOTIDE SEQUENCE</scope>
</reference>
<dbReference type="PANTHER" id="PTHR47959">
    <property type="entry name" value="ATP-DEPENDENT RNA HELICASE RHLE-RELATED"/>
    <property type="match status" value="1"/>
</dbReference>
<evidence type="ECO:0000259" key="12">
    <source>
        <dbReference type="PROSITE" id="PS51194"/>
    </source>
</evidence>
<dbReference type="InterPro" id="IPR001870">
    <property type="entry name" value="B30.2/SPRY"/>
</dbReference>
<evidence type="ECO:0000259" key="11">
    <source>
        <dbReference type="PROSITE" id="PS51192"/>
    </source>
</evidence>
<evidence type="ECO:0000256" key="2">
    <source>
        <dbReference type="ARBA" id="ARBA00022722"/>
    </source>
</evidence>
<dbReference type="PROSITE" id="PS51195">
    <property type="entry name" value="Q_MOTIF"/>
    <property type="match status" value="1"/>
</dbReference>
<dbReference type="GeneID" id="22912340"/>
<dbReference type="Pfam" id="PF00271">
    <property type="entry name" value="Helicase_C"/>
    <property type="match status" value="1"/>
</dbReference>
<dbReference type="InterPro" id="IPR001650">
    <property type="entry name" value="Helicase_C-like"/>
</dbReference>
<dbReference type="SMART" id="SM00490">
    <property type="entry name" value="HELICc"/>
    <property type="match status" value="1"/>
</dbReference>
<gene>
    <name evidence="14" type="ORF">GNI_063820</name>
</gene>
<dbReference type="Gene3D" id="3.40.50.300">
    <property type="entry name" value="P-loop containing nucleotide triphosphate hydrolases"/>
    <property type="match status" value="3"/>
</dbReference>
<keyword evidence="5 14" id="KW-0347">Helicase</keyword>
<protein>
    <recommendedName>
        <fullName evidence="8">DEAD box protein 1</fullName>
    </recommendedName>
</protein>
<accession>A0A023B7Z1</accession>
<dbReference type="GO" id="GO:0005829">
    <property type="term" value="C:cytosol"/>
    <property type="evidence" value="ECO:0007669"/>
    <property type="project" value="TreeGrafter"/>
</dbReference>
<dbReference type="InterPro" id="IPR013320">
    <property type="entry name" value="ConA-like_dom_sf"/>
</dbReference>
<comment type="similarity">
    <text evidence="1">Belongs to the DEAD box helicase family. DDX1 subfamily.</text>
</comment>
<evidence type="ECO:0000256" key="9">
    <source>
        <dbReference type="PROSITE-ProRule" id="PRU00552"/>
    </source>
</evidence>
<dbReference type="InterPro" id="IPR011545">
    <property type="entry name" value="DEAD/DEAH_box_helicase_dom"/>
</dbReference>
<dbReference type="PANTHER" id="PTHR47959:SF13">
    <property type="entry name" value="ATP-DEPENDENT RNA HELICASE RHLE"/>
    <property type="match status" value="1"/>
</dbReference>
<dbReference type="InterPro" id="IPR003877">
    <property type="entry name" value="SPRY_dom"/>
</dbReference>
<dbReference type="InterPro" id="IPR043136">
    <property type="entry name" value="B30.2/SPRY_sf"/>
</dbReference>
<dbReference type="PROSITE" id="PS50188">
    <property type="entry name" value="B302_SPRY"/>
    <property type="match status" value="1"/>
</dbReference>
<dbReference type="GO" id="GO:0004527">
    <property type="term" value="F:exonuclease activity"/>
    <property type="evidence" value="ECO:0007669"/>
    <property type="project" value="UniProtKB-KW"/>
</dbReference>
<dbReference type="Pfam" id="PF00270">
    <property type="entry name" value="DEAD"/>
    <property type="match status" value="2"/>
</dbReference>
<dbReference type="SMART" id="SM00487">
    <property type="entry name" value="DEXDc"/>
    <property type="match status" value="1"/>
</dbReference>
<evidence type="ECO:0000259" key="10">
    <source>
        <dbReference type="PROSITE" id="PS50188"/>
    </source>
</evidence>
<dbReference type="PROSITE" id="PS51194">
    <property type="entry name" value="HELICASE_CTER"/>
    <property type="match status" value="1"/>
</dbReference>